<name>A0AAJ6B102_9HYPH</name>
<keyword evidence="1" id="KW-0812">Transmembrane</keyword>
<keyword evidence="1" id="KW-0472">Membrane</keyword>
<feature type="transmembrane region" description="Helical" evidence="1">
    <location>
        <begin position="6"/>
        <end position="24"/>
    </location>
</feature>
<evidence type="ECO:0000313" key="3">
    <source>
        <dbReference type="Proteomes" id="UP001217476"/>
    </source>
</evidence>
<dbReference type="AlphaFoldDB" id="A0AAJ6B102"/>
<protein>
    <submittedName>
        <fullName evidence="2">Uncharacterized protein</fullName>
    </submittedName>
</protein>
<gene>
    <name evidence="2" type="ORF">P0Y65_05790</name>
</gene>
<evidence type="ECO:0000256" key="1">
    <source>
        <dbReference type="SAM" id="Phobius"/>
    </source>
</evidence>
<organism evidence="2 3">
    <name type="scientific">Candidatus Devosia phytovorans</name>
    <dbReference type="NCBI Taxonomy" id="3121372"/>
    <lineage>
        <taxon>Bacteria</taxon>
        <taxon>Pseudomonadati</taxon>
        <taxon>Pseudomonadota</taxon>
        <taxon>Alphaproteobacteria</taxon>
        <taxon>Hyphomicrobiales</taxon>
        <taxon>Devosiaceae</taxon>
        <taxon>Devosia</taxon>
    </lineage>
</organism>
<evidence type="ECO:0000313" key="2">
    <source>
        <dbReference type="EMBL" id="WEK05767.1"/>
    </source>
</evidence>
<accession>A0AAJ6B102</accession>
<sequence>MTFDILFYALPIVITAASFAAVAWSQWQTRKMLMTARAQAKALAEQANAKASEATVSENFDQTVVSVKAESK</sequence>
<reference evidence="2" key="1">
    <citation type="submission" date="2023-03" db="EMBL/GenBank/DDBJ databases">
        <title>Andean soil-derived lignocellulolytic bacterial consortium as a source of novel taxa and putative plastic-active enzymes.</title>
        <authorList>
            <person name="Diaz-Garcia L."/>
            <person name="Chuvochina M."/>
            <person name="Feuerriegel G."/>
            <person name="Bunk B."/>
            <person name="Sproer C."/>
            <person name="Streit W.R."/>
            <person name="Rodriguez L.M."/>
            <person name="Overmann J."/>
            <person name="Jimenez D.J."/>
        </authorList>
    </citation>
    <scope>NUCLEOTIDE SEQUENCE</scope>
    <source>
        <strain evidence="2">MAG 4196</strain>
    </source>
</reference>
<proteinExistence type="predicted"/>
<dbReference type="Proteomes" id="UP001217476">
    <property type="component" value="Chromosome"/>
</dbReference>
<dbReference type="EMBL" id="CP119312">
    <property type="protein sequence ID" value="WEK05767.1"/>
    <property type="molecule type" value="Genomic_DNA"/>
</dbReference>
<keyword evidence="1" id="KW-1133">Transmembrane helix</keyword>